<organism evidence="1 2">
    <name type="scientific">Vespula maculifrons</name>
    <name type="common">Eastern yellow jacket</name>
    <name type="synonym">Wasp</name>
    <dbReference type="NCBI Taxonomy" id="7453"/>
    <lineage>
        <taxon>Eukaryota</taxon>
        <taxon>Metazoa</taxon>
        <taxon>Ecdysozoa</taxon>
        <taxon>Arthropoda</taxon>
        <taxon>Hexapoda</taxon>
        <taxon>Insecta</taxon>
        <taxon>Pterygota</taxon>
        <taxon>Neoptera</taxon>
        <taxon>Endopterygota</taxon>
        <taxon>Hymenoptera</taxon>
        <taxon>Apocrita</taxon>
        <taxon>Aculeata</taxon>
        <taxon>Vespoidea</taxon>
        <taxon>Vespidae</taxon>
        <taxon>Vespinae</taxon>
        <taxon>Vespula</taxon>
    </lineage>
</organism>
<dbReference type="Gene3D" id="2.60.40.10">
    <property type="entry name" value="Immunoglobulins"/>
    <property type="match status" value="1"/>
</dbReference>
<sequence>MQKGFKKQKDHFSATTERYSVICGILRAIATYESDNGLDDTRKKTPELFKIFFTRSHRDPSEVRGYLTLSVECTSWFVSSLELGIRTRIPNLSLSFTPAYDESPNYDARIRQFGKAKLWSAPNFWGHRATFRANPPAQLTIQDIRESDEGVYRCRVDFRNSPTRNFKVNFTVIECDRIKSTEIFALTLLKFCTQETKLLANLLSFCKVAFVARRRGKLKEKQEEKKCSKYRVGDKSLEEESLPDDDATRRR</sequence>
<dbReference type="SUPFAM" id="SSF48726">
    <property type="entry name" value="Immunoglobulin"/>
    <property type="match status" value="1"/>
</dbReference>
<dbReference type="InterPro" id="IPR013783">
    <property type="entry name" value="Ig-like_fold"/>
</dbReference>
<dbReference type="CDD" id="cd00096">
    <property type="entry name" value="Ig"/>
    <property type="match status" value="1"/>
</dbReference>
<reference evidence="1 2" key="1">
    <citation type="journal article" date="2024" name="Ann. Entomol. Soc. Am.">
        <title>Genomic analyses of the southern and eastern yellowjacket wasps (Hymenoptera: Vespidae) reveal evolutionary signatures of social life.</title>
        <authorList>
            <person name="Catto M.A."/>
            <person name="Caine P.B."/>
            <person name="Orr S.E."/>
            <person name="Hunt B.G."/>
            <person name="Goodisman M.A.D."/>
        </authorList>
    </citation>
    <scope>NUCLEOTIDE SEQUENCE [LARGE SCALE GENOMIC DNA]</scope>
    <source>
        <strain evidence="1">232</strain>
        <tissue evidence="1">Head and thorax</tissue>
    </source>
</reference>
<comment type="caution">
    <text evidence="1">The sequence shown here is derived from an EMBL/GenBank/DDBJ whole genome shotgun (WGS) entry which is preliminary data.</text>
</comment>
<dbReference type="PANTHER" id="PTHR23278:SF28">
    <property type="entry name" value="SIDESTEP IV, ISOFORM C"/>
    <property type="match status" value="1"/>
</dbReference>
<evidence type="ECO:0000313" key="2">
    <source>
        <dbReference type="Proteomes" id="UP001607303"/>
    </source>
</evidence>
<dbReference type="InterPro" id="IPR036179">
    <property type="entry name" value="Ig-like_dom_sf"/>
</dbReference>
<protein>
    <submittedName>
        <fullName evidence="1">Hemicentin-1-like</fullName>
    </submittedName>
</protein>
<accession>A0ABD2CDV5</accession>
<dbReference type="Proteomes" id="UP001607303">
    <property type="component" value="Unassembled WGS sequence"/>
</dbReference>
<gene>
    <name evidence="1" type="ORF">V1477_008730</name>
</gene>
<keyword evidence="2" id="KW-1185">Reference proteome</keyword>
<dbReference type="AlphaFoldDB" id="A0ABD2CDV5"/>
<name>A0ABD2CDV5_VESMC</name>
<proteinExistence type="predicted"/>
<dbReference type="PANTHER" id="PTHR23278">
    <property type="entry name" value="SIDESTEP PROTEIN"/>
    <property type="match status" value="1"/>
</dbReference>
<dbReference type="EMBL" id="JAYRBN010000056">
    <property type="protein sequence ID" value="KAL2743241.1"/>
    <property type="molecule type" value="Genomic_DNA"/>
</dbReference>
<evidence type="ECO:0000313" key="1">
    <source>
        <dbReference type="EMBL" id="KAL2743241.1"/>
    </source>
</evidence>